<name>B8CI38_SHEPW</name>
<evidence type="ECO:0000256" key="1">
    <source>
        <dbReference type="SAM" id="Phobius"/>
    </source>
</evidence>
<dbReference type="eggNOG" id="COG2199">
    <property type="taxonomic scope" value="Bacteria"/>
</dbReference>
<dbReference type="PROSITE" id="PS50883">
    <property type="entry name" value="EAL"/>
    <property type="match status" value="1"/>
</dbReference>
<protein>
    <submittedName>
        <fullName evidence="4">GGDEF:EAL domain protein</fullName>
    </submittedName>
</protein>
<organism evidence="4 5">
    <name type="scientific">Shewanella piezotolerans (strain WP3 / JCM 13877)</name>
    <dbReference type="NCBI Taxonomy" id="225849"/>
    <lineage>
        <taxon>Bacteria</taxon>
        <taxon>Pseudomonadati</taxon>
        <taxon>Pseudomonadota</taxon>
        <taxon>Gammaproteobacteria</taxon>
        <taxon>Alteromonadales</taxon>
        <taxon>Shewanellaceae</taxon>
        <taxon>Shewanella</taxon>
    </lineage>
</organism>
<dbReference type="Proteomes" id="UP000000753">
    <property type="component" value="Chromosome"/>
</dbReference>
<keyword evidence="1" id="KW-0812">Transmembrane</keyword>
<dbReference type="PROSITE" id="PS50887">
    <property type="entry name" value="GGDEF"/>
    <property type="match status" value="1"/>
</dbReference>
<dbReference type="SUPFAM" id="SSF141868">
    <property type="entry name" value="EAL domain-like"/>
    <property type="match status" value="1"/>
</dbReference>
<dbReference type="EMBL" id="CP000472">
    <property type="protein sequence ID" value="ACJ27314.1"/>
    <property type="molecule type" value="Genomic_DNA"/>
</dbReference>
<dbReference type="NCBIfam" id="NF008281">
    <property type="entry name" value="PRK11059.1"/>
    <property type="match status" value="1"/>
</dbReference>
<dbReference type="RefSeq" id="WP_020910695.1">
    <property type="nucleotide sequence ID" value="NC_011566.1"/>
</dbReference>
<dbReference type="InterPro" id="IPR035919">
    <property type="entry name" value="EAL_sf"/>
</dbReference>
<keyword evidence="1" id="KW-0472">Membrane</keyword>
<dbReference type="HOGENOM" id="CLU_028330_0_0_6"/>
<accession>B8CI38</accession>
<dbReference type="AlphaFoldDB" id="B8CI38"/>
<dbReference type="InterPro" id="IPR001633">
    <property type="entry name" value="EAL_dom"/>
</dbReference>
<feature type="domain" description="GGDEF" evidence="3">
    <location>
        <begin position="253"/>
        <end position="386"/>
    </location>
</feature>
<feature type="transmembrane region" description="Helical" evidence="1">
    <location>
        <begin position="12"/>
        <end position="35"/>
    </location>
</feature>
<dbReference type="KEGG" id="swp:swp_0483"/>
<dbReference type="Pfam" id="PF00990">
    <property type="entry name" value="GGDEF"/>
    <property type="match status" value="1"/>
</dbReference>
<dbReference type="Gene3D" id="3.30.70.270">
    <property type="match status" value="1"/>
</dbReference>
<dbReference type="GO" id="GO:0071111">
    <property type="term" value="F:cyclic-guanylate-specific phosphodiesterase activity"/>
    <property type="evidence" value="ECO:0007669"/>
    <property type="project" value="InterPro"/>
</dbReference>
<keyword evidence="1" id="KW-1133">Transmembrane helix</keyword>
<keyword evidence="5" id="KW-1185">Reference proteome</keyword>
<dbReference type="SUPFAM" id="SSF55073">
    <property type="entry name" value="Nucleotide cyclase"/>
    <property type="match status" value="1"/>
</dbReference>
<dbReference type="InterPro" id="IPR050706">
    <property type="entry name" value="Cyclic-di-GMP_PDE-like"/>
</dbReference>
<proteinExistence type="predicted"/>
<dbReference type="Pfam" id="PF00563">
    <property type="entry name" value="EAL"/>
    <property type="match status" value="1"/>
</dbReference>
<dbReference type="InterPro" id="IPR000160">
    <property type="entry name" value="GGDEF_dom"/>
</dbReference>
<dbReference type="Gene3D" id="3.20.20.450">
    <property type="entry name" value="EAL domain"/>
    <property type="match status" value="1"/>
</dbReference>
<evidence type="ECO:0000313" key="4">
    <source>
        <dbReference type="EMBL" id="ACJ27314.1"/>
    </source>
</evidence>
<dbReference type="CDD" id="cd01948">
    <property type="entry name" value="EAL"/>
    <property type="match status" value="1"/>
</dbReference>
<evidence type="ECO:0000313" key="5">
    <source>
        <dbReference type="Proteomes" id="UP000000753"/>
    </source>
</evidence>
<dbReference type="InterPro" id="IPR043128">
    <property type="entry name" value="Rev_trsase/Diguanyl_cyclase"/>
</dbReference>
<reference evidence="4 5" key="1">
    <citation type="journal article" date="2008" name="PLoS ONE">
        <title>Environmental adaptation: genomic analysis of the piezotolerant and psychrotolerant deep-sea iron reducing bacterium Shewanella piezotolerans WP3.</title>
        <authorList>
            <person name="Wang F."/>
            <person name="Wang J."/>
            <person name="Jian H."/>
            <person name="Zhang B."/>
            <person name="Li S."/>
            <person name="Wang F."/>
            <person name="Zeng X."/>
            <person name="Gao L."/>
            <person name="Bartlett D.H."/>
            <person name="Yu J."/>
            <person name="Hu S."/>
            <person name="Xiao X."/>
        </authorList>
    </citation>
    <scope>NUCLEOTIDE SEQUENCE [LARGE SCALE GENOMIC DNA]</scope>
    <source>
        <strain evidence="5">WP3 / JCM 13877</strain>
    </source>
</reference>
<gene>
    <name evidence="4" type="ordered locus">swp_0483</name>
</gene>
<evidence type="ECO:0000259" key="2">
    <source>
        <dbReference type="PROSITE" id="PS50883"/>
    </source>
</evidence>
<dbReference type="InterPro" id="IPR029787">
    <property type="entry name" value="Nucleotide_cyclase"/>
</dbReference>
<dbReference type="PANTHER" id="PTHR33121:SF32">
    <property type="entry name" value="RNASE E SPECIFICITY FACTOR CSRD"/>
    <property type="match status" value="1"/>
</dbReference>
<dbReference type="PANTHER" id="PTHR33121">
    <property type="entry name" value="CYCLIC DI-GMP PHOSPHODIESTERASE PDEF"/>
    <property type="match status" value="1"/>
</dbReference>
<dbReference type="OrthoDB" id="5894408at2"/>
<dbReference type="SMART" id="SM00267">
    <property type="entry name" value="GGDEF"/>
    <property type="match status" value="1"/>
</dbReference>
<dbReference type="SMART" id="SM00052">
    <property type="entry name" value="EAL"/>
    <property type="match status" value="1"/>
</dbReference>
<dbReference type="eggNOG" id="COG2200">
    <property type="taxonomic scope" value="Bacteria"/>
</dbReference>
<feature type="domain" description="EAL" evidence="2">
    <location>
        <begin position="397"/>
        <end position="638"/>
    </location>
</feature>
<sequence>MILTRILTKKLTSFWLMSLAGVAFICFITAMFSFFQLTYAFQQQKVSELENMLQQQFAVNIAPEERWELNNWLPPLLHAYQAESFVLSKDKVTLFEYQQDNAQQAGVGYSSELEYGLKMELVLPQPFNKHEVSAYEWMILVVGCIAVMLFVRFGFRWFSEQLNGIEDLAQRANLILTGQRDKALAEKGHGRPRMINRAMTQLLLELYEAHKERARFDQFIRSNTFLDAETGIGNRLFLKNRLDALSNSSGMMTPGVLYLFEMEDLDLLSRDIGEQELNEMLSQIIATINQILVSKANTIFSRRSNNQFAVVVPQISQKEADQLAAKLLKASLSRIDSLIDTPDDFLHLGGAYFEVGDDKDALVEEAEQALRSAQFQGGSSWFMYDKGAVDGDLSKGSVRWRSFLENVLVSKRVFLFSQPVVDSDLNAHHQEVSCRLRDTQGNLVRATLFLPMAIKCGLTPQIERQVIETVLFDLLPKQNDTSLKYSINLSLDTLTSRAFIRWLKTTLLEYRHLAPRIIFEVNEDILVHNQEVLTDPLDMINKMGAGVCVDRVGQQVVSTEYLQHYPISLIKLHRSIVSQIHLRAENQLFVRSLIAGLFRTDVQVCAEGVEVFEEWQTLQILGVSAGQGSFFSEPVEEV</sequence>
<evidence type="ECO:0000259" key="3">
    <source>
        <dbReference type="PROSITE" id="PS50887"/>
    </source>
</evidence>
<dbReference type="STRING" id="225849.swp_0483"/>